<reference evidence="5 6" key="1">
    <citation type="submission" date="2021-10" db="EMBL/GenBank/DDBJ databases">
        <title>Anaerobic single-cell dispensing facilitates the cultivation of human gut bacteria.</title>
        <authorList>
            <person name="Afrizal A."/>
        </authorList>
    </citation>
    <scope>NUCLEOTIDE SEQUENCE [LARGE SCALE GENOMIC DNA]</scope>
    <source>
        <strain evidence="5 6">CLA-AA-H276</strain>
    </source>
</reference>
<dbReference type="EMBL" id="JAJEPS010000002">
    <property type="protein sequence ID" value="MCC2125242.1"/>
    <property type="molecule type" value="Genomic_DNA"/>
</dbReference>
<dbReference type="SMART" id="SM00347">
    <property type="entry name" value="HTH_MARR"/>
    <property type="match status" value="1"/>
</dbReference>
<dbReference type="PROSITE" id="PS50995">
    <property type="entry name" value="HTH_MARR_2"/>
    <property type="match status" value="1"/>
</dbReference>
<evidence type="ECO:0000256" key="1">
    <source>
        <dbReference type="ARBA" id="ARBA00023015"/>
    </source>
</evidence>
<dbReference type="InterPro" id="IPR036390">
    <property type="entry name" value="WH_DNA-bd_sf"/>
</dbReference>
<dbReference type="RefSeq" id="WP_118770214.1">
    <property type="nucleotide sequence ID" value="NZ_JAJEPS010000002.1"/>
</dbReference>
<dbReference type="SUPFAM" id="SSF46785">
    <property type="entry name" value="Winged helix' DNA-binding domain"/>
    <property type="match status" value="1"/>
</dbReference>
<comment type="caution">
    <text evidence="5">The sequence shown here is derived from an EMBL/GenBank/DDBJ whole genome shotgun (WGS) entry which is preliminary data.</text>
</comment>
<dbReference type="Proteomes" id="UP001198220">
    <property type="component" value="Unassembled WGS sequence"/>
</dbReference>
<evidence type="ECO:0000313" key="5">
    <source>
        <dbReference type="EMBL" id="MCC2125242.1"/>
    </source>
</evidence>
<keyword evidence="1" id="KW-0805">Transcription regulation</keyword>
<dbReference type="InterPro" id="IPR036388">
    <property type="entry name" value="WH-like_DNA-bd_sf"/>
</dbReference>
<evidence type="ECO:0000313" key="6">
    <source>
        <dbReference type="Proteomes" id="UP001198220"/>
    </source>
</evidence>
<dbReference type="PANTHER" id="PTHR42756">
    <property type="entry name" value="TRANSCRIPTIONAL REGULATOR, MARR"/>
    <property type="match status" value="1"/>
</dbReference>
<sequence>MLQTEDHPIKTIMDLSCLLRRAMEQEMEEFKLSSIQSRILGFLWYKRNHHEKAFQKELESEFKIRRSSVTSVIQGLEKHGLVERRSVSTDARQKELVLTEEGVRVQRQVIERIEEMEKRVNGWLSPEEREWWLRCVNKIETGLKEAEYD</sequence>
<dbReference type="InterPro" id="IPR000835">
    <property type="entry name" value="HTH_MarR-typ"/>
</dbReference>
<keyword evidence="3" id="KW-0804">Transcription</keyword>
<dbReference type="Gene3D" id="1.10.10.10">
    <property type="entry name" value="Winged helix-like DNA-binding domain superfamily/Winged helix DNA-binding domain"/>
    <property type="match status" value="1"/>
</dbReference>
<dbReference type="GO" id="GO:0003677">
    <property type="term" value="F:DNA binding"/>
    <property type="evidence" value="ECO:0007669"/>
    <property type="project" value="UniProtKB-KW"/>
</dbReference>
<organism evidence="5 6">
    <name type="scientific">Hominiventricola filiformis</name>
    <dbReference type="NCBI Taxonomy" id="2885352"/>
    <lineage>
        <taxon>Bacteria</taxon>
        <taxon>Bacillati</taxon>
        <taxon>Bacillota</taxon>
        <taxon>Clostridia</taxon>
        <taxon>Lachnospirales</taxon>
        <taxon>Lachnospiraceae</taxon>
        <taxon>Hominiventricola</taxon>
    </lineage>
</organism>
<keyword evidence="2" id="KW-0238">DNA-binding</keyword>
<dbReference type="Pfam" id="PF12802">
    <property type="entry name" value="MarR_2"/>
    <property type="match status" value="1"/>
</dbReference>
<evidence type="ECO:0000259" key="4">
    <source>
        <dbReference type="PROSITE" id="PS50995"/>
    </source>
</evidence>
<dbReference type="GO" id="GO:0003700">
    <property type="term" value="F:DNA-binding transcription factor activity"/>
    <property type="evidence" value="ECO:0007669"/>
    <property type="project" value="InterPro"/>
</dbReference>
<name>A0AAE3D9Z8_9FIRM</name>
<dbReference type="AlphaFoldDB" id="A0AAE3D9Z8"/>
<proteinExistence type="predicted"/>
<dbReference type="PANTHER" id="PTHR42756:SF1">
    <property type="entry name" value="TRANSCRIPTIONAL REPRESSOR OF EMRAB OPERON"/>
    <property type="match status" value="1"/>
</dbReference>
<dbReference type="PRINTS" id="PR00598">
    <property type="entry name" value="HTHMARR"/>
</dbReference>
<protein>
    <submittedName>
        <fullName evidence="5">MarR family winged helix-turn-helix transcriptional regulator</fullName>
    </submittedName>
</protein>
<feature type="domain" description="HTH marR-type" evidence="4">
    <location>
        <begin position="5"/>
        <end position="141"/>
    </location>
</feature>
<keyword evidence="6" id="KW-1185">Reference proteome</keyword>
<evidence type="ECO:0000256" key="2">
    <source>
        <dbReference type="ARBA" id="ARBA00023125"/>
    </source>
</evidence>
<evidence type="ECO:0000256" key="3">
    <source>
        <dbReference type="ARBA" id="ARBA00023163"/>
    </source>
</evidence>
<gene>
    <name evidence="5" type="ORF">LKD36_03500</name>
</gene>
<accession>A0AAE3D9Z8</accession>